<proteinExistence type="predicted"/>
<dbReference type="EMBL" id="LAIR01000002">
    <property type="protein sequence ID" value="KNX38438.1"/>
    <property type="molecule type" value="Genomic_DNA"/>
</dbReference>
<comment type="caution">
    <text evidence="2">The sequence shown here is derived from an EMBL/GenBank/DDBJ whole genome shotgun (WGS) entry which is preliminary data.</text>
</comment>
<feature type="compositionally biased region" description="Basic and acidic residues" evidence="1">
    <location>
        <begin position="19"/>
        <end position="29"/>
    </location>
</feature>
<name>A0A0L6CLQ3_9MICO</name>
<sequence>MSDSGDISAGFATAPDSGADAHHDVDHSHVAPAYVTDRVDPVGAAIDTYAHRNGAAPPRAQETSQDG</sequence>
<dbReference type="RefSeq" id="WP_050670897.1">
    <property type="nucleotide sequence ID" value="NZ_LAIR01000002.1"/>
</dbReference>
<accession>A0A0L6CLQ3</accession>
<keyword evidence="3" id="KW-1185">Reference proteome</keyword>
<evidence type="ECO:0000313" key="2">
    <source>
        <dbReference type="EMBL" id="KNX38438.1"/>
    </source>
</evidence>
<gene>
    <name evidence="2" type="ORF">VV01_16865</name>
</gene>
<dbReference type="STRING" id="1631356.VV01_16865"/>
<reference evidence="3" key="1">
    <citation type="submission" date="2015-03" db="EMBL/GenBank/DDBJ databases">
        <title>Luteipulveratus halotolerans sp. nov., a novel actinobacterium (Dermacoccaceae) from Sarawak, Malaysia.</title>
        <authorList>
            <person name="Juboi H."/>
            <person name="Basik A."/>
            <person name="Shamsul S.S."/>
            <person name="Arnold P."/>
            <person name="Schmitt E.K."/>
            <person name="Sanglier J.-J."/>
            <person name="Yeo T."/>
        </authorList>
    </citation>
    <scope>NUCLEOTIDE SEQUENCE [LARGE SCALE GENOMIC DNA]</scope>
    <source>
        <strain evidence="3">C296001</strain>
    </source>
</reference>
<organism evidence="2 3">
    <name type="scientific">Luteipulveratus halotolerans</name>
    <dbReference type="NCBI Taxonomy" id="1631356"/>
    <lineage>
        <taxon>Bacteria</taxon>
        <taxon>Bacillati</taxon>
        <taxon>Actinomycetota</taxon>
        <taxon>Actinomycetes</taxon>
        <taxon>Micrococcales</taxon>
        <taxon>Dermacoccaceae</taxon>
        <taxon>Luteipulveratus</taxon>
    </lineage>
</organism>
<evidence type="ECO:0000256" key="1">
    <source>
        <dbReference type="SAM" id="MobiDB-lite"/>
    </source>
</evidence>
<dbReference type="Proteomes" id="UP000037397">
    <property type="component" value="Unassembled WGS sequence"/>
</dbReference>
<evidence type="ECO:0000313" key="3">
    <source>
        <dbReference type="Proteomes" id="UP000037397"/>
    </source>
</evidence>
<feature type="region of interest" description="Disordered" evidence="1">
    <location>
        <begin position="1"/>
        <end position="67"/>
    </location>
</feature>
<protein>
    <submittedName>
        <fullName evidence="2">Uncharacterized protein</fullName>
    </submittedName>
</protein>
<dbReference type="AlphaFoldDB" id="A0A0L6CLQ3"/>